<dbReference type="HOGENOM" id="CLU_1433197_0_0_10"/>
<evidence type="ECO:0000256" key="1">
    <source>
        <dbReference type="SAM" id="SignalP"/>
    </source>
</evidence>
<evidence type="ECO:0000313" key="3">
    <source>
        <dbReference type="Proteomes" id="UP000006051"/>
    </source>
</evidence>
<dbReference type="PROSITE" id="PS51257">
    <property type="entry name" value="PROKAR_LIPOPROTEIN"/>
    <property type="match status" value="1"/>
</dbReference>
<evidence type="ECO:0000313" key="2">
    <source>
        <dbReference type="EMBL" id="AFL96368.1"/>
    </source>
</evidence>
<dbReference type="RefSeq" id="WP_014789998.1">
    <property type="nucleotide sequence ID" value="NC_018016.1"/>
</dbReference>
<sequence length="189" mass="22293">MKKIIFKSLVVIVILLFLASCSCPKSATYTIVGVHYVEKKNITEYMVLPYGTVFIPGKWEKAEYLNHSRQQYFNNENGNRISIALGPNNKFEFNQDGSKKGFDLLKAYFEWEKEYFTNTVKVDVKLIEENPNDNYLIFQIYKKEDGMIKVNNYFFITEKHNTFYIFSVQTLGKWNQEQAINFLKEIEIN</sequence>
<feature type="chain" id="PRO_5003684513" description="PsbP C-terminal domain-containing protein" evidence="1">
    <location>
        <begin position="28"/>
        <end position="189"/>
    </location>
</feature>
<dbReference type="Proteomes" id="UP000006051">
    <property type="component" value="Chromosome"/>
</dbReference>
<keyword evidence="3" id="KW-1185">Reference proteome</keyword>
<dbReference type="GeneID" id="71568424"/>
<accession>I3ZXD4</accession>
<dbReference type="GeneID" id="97256918"/>
<dbReference type="AlphaFoldDB" id="I3ZXD4"/>
<gene>
    <name evidence="2" type="ordered locus">Ornrh_0144</name>
</gene>
<dbReference type="EMBL" id="CP003283">
    <property type="protein sequence ID" value="AFL96368.1"/>
    <property type="molecule type" value="Genomic_DNA"/>
</dbReference>
<evidence type="ECO:0008006" key="4">
    <source>
        <dbReference type="Google" id="ProtNLM"/>
    </source>
</evidence>
<protein>
    <recommendedName>
        <fullName evidence="4">PsbP C-terminal domain-containing protein</fullName>
    </recommendedName>
</protein>
<name>I3ZXD4_ORNRL</name>
<feature type="signal peptide" evidence="1">
    <location>
        <begin position="1"/>
        <end position="27"/>
    </location>
</feature>
<keyword evidence="1" id="KW-0732">Signal</keyword>
<reference evidence="2 3" key="1">
    <citation type="submission" date="2012-06" db="EMBL/GenBank/DDBJ databases">
        <title>The complete genome of Ornithobacterium rhinotracheale DSM 15997.</title>
        <authorList>
            <consortium name="US DOE Joint Genome Institute (JGI-PGF)"/>
            <person name="Lucas S."/>
            <person name="Copeland A."/>
            <person name="Lapidus A."/>
            <person name="Goodwin L."/>
            <person name="Pitluck S."/>
            <person name="Peters L."/>
            <person name="Mikhailova N."/>
            <person name="Teshima H."/>
            <person name="Kyrpides N."/>
            <person name="Mavromatis K."/>
            <person name="Pagani I."/>
            <person name="Ivanova N."/>
            <person name="Ovchinnikova G."/>
            <person name="Zeytun A."/>
            <person name="Detter J.C."/>
            <person name="Han C."/>
            <person name="Land M."/>
            <person name="Hauser L."/>
            <person name="Markowitz V."/>
            <person name="Cheng J.-F."/>
            <person name="Hugenholtz P."/>
            <person name="Woyke T."/>
            <person name="Wu D."/>
            <person name="Lang E."/>
            <person name="Kopitz M."/>
            <person name="Brambilla E."/>
            <person name="Klenk H.-P."/>
            <person name="Eisen J.A."/>
        </authorList>
    </citation>
    <scope>NUCLEOTIDE SEQUENCE [LARGE SCALE GENOMIC DNA]</scope>
    <source>
        <strain evidence="3">ATCC 51463 / DSM 15997 / CCUG 23171 / LMG 9086</strain>
    </source>
</reference>
<dbReference type="STRING" id="867902.Ornrh_0144"/>
<proteinExistence type="predicted"/>
<organism evidence="2 3">
    <name type="scientific">Ornithobacterium rhinotracheale (strain ATCC 51463 / DSM 15997 / CCUG 23171 / CIP 104009 / LMG 9086)</name>
    <dbReference type="NCBI Taxonomy" id="867902"/>
    <lineage>
        <taxon>Bacteria</taxon>
        <taxon>Pseudomonadati</taxon>
        <taxon>Bacteroidota</taxon>
        <taxon>Flavobacteriia</taxon>
        <taxon>Flavobacteriales</taxon>
        <taxon>Weeksellaceae</taxon>
        <taxon>Ornithobacterium</taxon>
    </lineage>
</organism>
<dbReference type="KEGG" id="orh:Ornrh_0144"/>